<dbReference type="InterPro" id="IPR036259">
    <property type="entry name" value="MFS_trans_sf"/>
</dbReference>
<evidence type="ECO:0000256" key="12">
    <source>
        <dbReference type="SAM" id="Phobius"/>
    </source>
</evidence>
<dbReference type="AlphaFoldDB" id="F9XBP6"/>
<sequence length="450" mass="48321">QGPYMYTLYKDSKSLPESTVARLFTLGFLSAGITAGLAGSLADRYGRRLACLSYCGTYAASCLLVFSDDLMLLCLGRVLAGLSTTLLYSVFETWMISEFHRRELGHVMGLGEMFSGSVMVSGVVAVASGVVGEAVVGWTGSKAAPFAVAVGCLAAAGGGIWKFWGENFGEADGEKGGSSVSLKSMVMDKRILSLGLATTLFEGCMFLFVFFWTPALKSSRAVAGTTASPPFGLIFSCFMSAMMLGSMLFSVIDLRSERETGRLLLSILAMAAISLMVPVLMRTEGLTFWSFAIFEACVGMYFPTMGRLKSEIVDDAVRGKVYALMRLPLNIFVVLALGLTQEGESFLLPANTVLTSLTEMPQAMDIGIGSLRRVEGCCLVPSSLSKNGFFERDWSPDPWYSVLNADGRLVLVRSTSGPSPSSQQAFLANIDGSVQSRKTALYPMSNCCRI</sequence>
<keyword evidence="14" id="KW-1185">Reference proteome</keyword>
<keyword evidence="7 12" id="KW-1133">Transmembrane helix</keyword>
<evidence type="ECO:0000256" key="8">
    <source>
        <dbReference type="ARBA" id="ARBA00023065"/>
    </source>
</evidence>
<feature type="transmembrane region" description="Helical" evidence="12">
    <location>
        <begin position="231"/>
        <end position="251"/>
    </location>
</feature>
<dbReference type="SUPFAM" id="SSF103473">
    <property type="entry name" value="MFS general substrate transporter"/>
    <property type="match status" value="1"/>
</dbReference>
<dbReference type="GO" id="GO:0005886">
    <property type="term" value="C:plasma membrane"/>
    <property type="evidence" value="ECO:0007669"/>
    <property type="project" value="UniProtKB-SubCell"/>
</dbReference>
<dbReference type="Proteomes" id="UP000008062">
    <property type="component" value="Chromosome 5"/>
</dbReference>
<dbReference type="Pfam" id="PF05631">
    <property type="entry name" value="MFS_5"/>
    <property type="match status" value="1"/>
</dbReference>
<evidence type="ECO:0000313" key="13">
    <source>
        <dbReference type="EMBL" id="EGP87122.1"/>
    </source>
</evidence>
<comment type="subcellular location">
    <subcellularLocation>
        <location evidence="2">Cell membrane</location>
        <topology evidence="2">Multi-pass membrane protein</topology>
    </subcellularLocation>
</comment>
<protein>
    <recommendedName>
        <fullName evidence="3">Molybdate-anion transporter</fullName>
    </recommendedName>
    <alternativeName>
        <fullName evidence="10">Major facilitator superfamily domain-containing protein 5</fullName>
    </alternativeName>
    <alternativeName>
        <fullName evidence="11">Molybdate transporter 2 homolog</fullName>
    </alternativeName>
</protein>
<dbReference type="InParanoid" id="F9XBP6"/>
<dbReference type="HOGENOM" id="CLU_034007_2_0_1"/>
<dbReference type="OrthoDB" id="263957at2759"/>
<feature type="transmembrane region" description="Helical" evidence="12">
    <location>
        <begin position="143"/>
        <end position="164"/>
    </location>
</feature>
<dbReference type="InterPro" id="IPR008509">
    <property type="entry name" value="MOT2/MFSD5"/>
</dbReference>
<feature type="transmembrane region" description="Helical" evidence="12">
    <location>
        <begin position="263"/>
        <end position="280"/>
    </location>
</feature>
<evidence type="ECO:0000256" key="2">
    <source>
        <dbReference type="ARBA" id="ARBA00004651"/>
    </source>
</evidence>
<organism evidence="13 14">
    <name type="scientific">Zymoseptoria tritici (strain CBS 115943 / IPO323)</name>
    <name type="common">Speckled leaf blotch fungus</name>
    <name type="synonym">Septoria tritici</name>
    <dbReference type="NCBI Taxonomy" id="336722"/>
    <lineage>
        <taxon>Eukaryota</taxon>
        <taxon>Fungi</taxon>
        <taxon>Dikarya</taxon>
        <taxon>Ascomycota</taxon>
        <taxon>Pezizomycotina</taxon>
        <taxon>Dothideomycetes</taxon>
        <taxon>Dothideomycetidae</taxon>
        <taxon>Mycosphaerellales</taxon>
        <taxon>Mycosphaerellaceae</taxon>
        <taxon>Zymoseptoria</taxon>
    </lineage>
</organism>
<evidence type="ECO:0000256" key="5">
    <source>
        <dbReference type="ARBA" id="ARBA00022475"/>
    </source>
</evidence>
<evidence type="ECO:0000256" key="1">
    <source>
        <dbReference type="ARBA" id="ARBA00003019"/>
    </source>
</evidence>
<dbReference type="EMBL" id="CM001200">
    <property type="protein sequence ID" value="EGP87122.1"/>
    <property type="molecule type" value="Genomic_DNA"/>
</dbReference>
<dbReference type="PANTHER" id="PTHR23516:SF1">
    <property type="entry name" value="MOLYBDATE-ANION TRANSPORTER"/>
    <property type="match status" value="1"/>
</dbReference>
<keyword evidence="5" id="KW-1003">Cell membrane</keyword>
<feature type="transmembrane region" description="Helical" evidence="12">
    <location>
        <begin position="49"/>
        <end position="66"/>
    </location>
</feature>
<reference evidence="13 14" key="1">
    <citation type="journal article" date="2011" name="PLoS Genet.">
        <title>Finished genome of the fungal wheat pathogen Mycosphaerella graminicola reveals dispensome structure, chromosome plasticity, and stealth pathogenesis.</title>
        <authorList>
            <person name="Goodwin S.B."/>
            <person name="Ben M'barek S."/>
            <person name="Dhillon B."/>
            <person name="Wittenberg A.H.J."/>
            <person name="Crane C.F."/>
            <person name="Hane J.K."/>
            <person name="Foster A.J."/>
            <person name="Van der Lee T.A.J."/>
            <person name="Grimwood J."/>
            <person name="Aerts A."/>
            <person name="Antoniw J."/>
            <person name="Bailey A."/>
            <person name="Bluhm B."/>
            <person name="Bowler J."/>
            <person name="Bristow J."/>
            <person name="van der Burgt A."/>
            <person name="Canto-Canche B."/>
            <person name="Churchill A.C.L."/>
            <person name="Conde-Ferraez L."/>
            <person name="Cools H.J."/>
            <person name="Coutinho P.M."/>
            <person name="Csukai M."/>
            <person name="Dehal P."/>
            <person name="De Wit P."/>
            <person name="Donzelli B."/>
            <person name="van de Geest H.C."/>
            <person name="van Ham R.C.H.J."/>
            <person name="Hammond-Kosack K.E."/>
            <person name="Henrissat B."/>
            <person name="Kilian A."/>
            <person name="Kobayashi A.K."/>
            <person name="Koopmann E."/>
            <person name="Kourmpetis Y."/>
            <person name="Kuzniar A."/>
            <person name="Lindquist E."/>
            <person name="Lombard V."/>
            <person name="Maliepaard C."/>
            <person name="Martins N."/>
            <person name="Mehrabi R."/>
            <person name="Nap J.P.H."/>
            <person name="Ponomarenko A."/>
            <person name="Rudd J.J."/>
            <person name="Salamov A."/>
            <person name="Schmutz J."/>
            <person name="Schouten H.J."/>
            <person name="Shapiro H."/>
            <person name="Stergiopoulos I."/>
            <person name="Torriani S.F.F."/>
            <person name="Tu H."/>
            <person name="de Vries R.P."/>
            <person name="Waalwijk C."/>
            <person name="Ware S.B."/>
            <person name="Wiebenga A."/>
            <person name="Zwiers L.-H."/>
            <person name="Oliver R.P."/>
            <person name="Grigoriev I.V."/>
            <person name="Kema G.H.J."/>
        </authorList>
    </citation>
    <scope>NUCLEOTIDE SEQUENCE [LARGE SCALE GENOMIC DNA]</scope>
    <source>
        <strain evidence="14">CBS 115943 / IPO323</strain>
    </source>
</reference>
<dbReference type="PANTHER" id="PTHR23516">
    <property type="entry name" value="SAM (S-ADENOSYL METHIONINE) TRANSPORTER"/>
    <property type="match status" value="1"/>
</dbReference>
<feature type="transmembrane region" description="Helical" evidence="12">
    <location>
        <begin position="191"/>
        <end position="211"/>
    </location>
</feature>
<keyword evidence="8" id="KW-0406">Ion transport</keyword>
<evidence type="ECO:0000256" key="11">
    <source>
        <dbReference type="ARBA" id="ARBA00032555"/>
    </source>
</evidence>
<evidence type="ECO:0000256" key="4">
    <source>
        <dbReference type="ARBA" id="ARBA00022448"/>
    </source>
</evidence>
<keyword evidence="6 12" id="KW-0812">Transmembrane</keyword>
<dbReference type="RefSeq" id="XP_003852146.1">
    <property type="nucleotide sequence ID" value="XM_003852098.1"/>
</dbReference>
<gene>
    <name evidence="13" type="ORF">MYCGRDRAFT_42130</name>
</gene>
<evidence type="ECO:0000256" key="7">
    <source>
        <dbReference type="ARBA" id="ARBA00022989"/>
    </source>
</evidence>
<dbReference type="GO" id="GO:0015098">
    <property type="term" value="F:molybdate ion transmembrane transporter activity"/>
    <property type="evidence" value="ECO:0007669"/>
    <property type="project" value="InterPro"/>
</dbReference>
<evidence type="ECO:0000256" key="3">
    <source>
        <dbReference type="ARBA" id="ARBA00021242"/>
    </source>
</evidence>
<dbReference type="STRING" id="336722.F9XBP6"/>
<feature type="transmembrane region" description="Helical" evidence="12">
    <location>
        <begin position="78"/>
        <end position="97"/>
    </location>
</feature>
<feature type="transmembrane region" description="Helical" evidence="12">
    <location>
        <begin position="323"/>
        <end position="340"/>
    </location>
</feature>
<feature type="non-terminal residue" evidence="13">
    <location>
        <position position="1"/>
    </location>
</feature>
<proteinExistence type="predicted"/>
<dbReference type="GeneID" id="13393922"/>
<keyword evidence="9 12" id="KW-0472">Membrane</keyword>
<evidence type="ECO:0000256" key="6">
    <source>
        <dbReference type="ARBA" id="ARBA00022692"/>
    </source>
</evidence>
<dbReference type="KEGG" id="ztr:MYCGRDRAFT_42130"/>
<evidence type="ECO:0000313" key="14">
    <source>
        <dbReference type="Proteomes" id="UP000008062"/>
    </source>
</evidence>
<dbReference type="OMA" id="MNTWPEN"/>
<dbReference type="Gene3D" id="1.20.1250.20">
    <property type="entry name" value="MFS general substrate transporter like domains"/>
    <property type="match status" value="1"/>
</dbReference>
<name>F9XBP6_ZYMTI</name>
<dbReference type="GO" id="GO:0006811">
    <property type="term" value="P:monoatomic ion transport"/>
    <property type="evidence" value="ECO:0007669"/>
    <property type="project" value="UniProtKB-KW"/>
</dbReference>
<evidence type="ECO:0000256" key="9">
    <source>
        <dbReference type="ARBA" id="ARBA00023136"/>
    </source>
</evidence>
<dbReference type="eggNOG" id="KOG4332">
    <property type="taxonomic scope" value="Eukaryota"/>
</dbReference>
<keyword evidence="4" id="KW-0813">Transport</keyword>
<evidence type="ECO:0000256" key="10">
    <source>
        <dbReference type="ARBA" id="ARBA00030646"/>
    </source>
</evidence>
<feature type="transmembrane region" description="Helical" evidence="12">
    <location>
        <begin position="286"/>
        <end position="302"/>
    </location>
</feature>
<feature type="transmembrane region" description="Helical" evidence="12">
    <location>
        <begin position="109"/>
        <end position="131"/>
    </location>
</feature>
<comment type="function">
    <text evidence="1">Mediates high-affinity intracellular uptake of the rare oligo-element molybdenum.</text>
</comment>
<accession>F9XBP6</accession>
<feature type="transmembrane region" description="Helical" evidence="12">
    <location>
        <begin position="20"/>
        <end position="42"/>
    </location>
</feature>